<name>A0A3R7M2T2_PENVA</name>
<reference evidence="2 3" key="2">
    <citation type="submission" date="2019-01" db="EMBL/GenBank/DDBJ databases">
        <title>The decoding of complex shrimp genome reveals the adaptation for benthos swimmer, frequently molting mechanism and breeding impact on genome.</title>
        <authorList>
            <person name="Sun Y."/>
            <person name="Gao Y."/>
            <person name="Yu Y."/>
        </authorList>
    </citation>
    <scope>NUCLEOTIDE SEQUENCE [LARGE SCALE GENOMIC DNA]</scope>
    <source>
        <tissue evidence="2">Muscle</tissue>
    </source>
</reference>
<sequence length="136" mass="15282">MATRAGKVWQWILAIVSARHFLRAVRGRLHPRRPRPPCIANPPPPQPCNGSMSVCMTVRTYIPAEEDTRQLVSVVRTCAPADMGWDCKKGRTSRGHVPEVCHDTCYWDGCNHAHSLTPTMLLLPLVSTLVWLGFRL</sequence>
<reference evidence="2 3" key="1">
    <citation type="submission" date="2018-04" db="EMBL/GenBank/DDBJ databases">
        <authorList>
            <person name="Zhang X."/>
            <person name="Yuan J."/>
            <person name="Li F."/>
            <person name="Xiang J."/>
        </authorList>
    </citation>
    <scope>NUCLEOTIDE SEQUENCE [LARGE SCALE GENOMIC DNA]</scope>
    <source>
        <tissue evidence="2">Muscle</tissue>
    </source>
</reference>
<keyword evidence="3" id="KW-1185">Reference proteome</keyword>
<dbReference type="Proteomes" id="UP000283509">
    <property type="component" value="Unassembled WGS sequence"/>
</dbReference>
<dbReference type="EMBL" id="QCYY01002307">
    <property type="protein sequence ID" value="ROT71341.1"/>
    <property type="molecule type" value="Genomic_DNA"/>
</dbReference>
<dbReference type="AlphaFoldDB" id="A0A3R7M2T2"/>
<evidence type="ECO:0000256" key="1">
    <source>
        <dbReference type="SAM" id="SignalP"/>
    </source>
</evidence>
<gene>
    <name evidence="2" type="ORF">C7M84_010349</name>
</gene>
<evidence type="ECO:0008006" key="4">
    <source>
        <dbReference type="Google" id="ProtNLM"/>
    </source>
</evidence>
<protein>
    <recommendedName>
        <fullName evidence="4">Protein quiver</fullName>
    </recommendedName>
</protein>
<organism evidence="2 3">
    <name type="scientific">Penaeus vannamei</name>
    <name type="common">Whiteleg shrimp</name>
    <name type="synonym">Litopenaeus vannamei</name>
    <dbReference type="NCBI Taxonomy" id="6689"/>
    <lineage>
        <taxon>Eukaryota</taxon>
        <taxon>Metazoa</taxon>
        <taxon>Ecdysozoa</taxon>
        <taxon>Arthropoda</taxon>
        <taxon>Crustacea</taxon>
        <taxon>Multicrustacea</taxon>
        <taxon>Malacostraca</taxon>
        <taxon>Eumalacostraca</taxon>
        <taxon>Eucarida</taxon>
        <taxon>Decapoda</taxon>
        <taxon>Dendrobranchiata</taxon>
        <taxon>Penaeoidea</taxon>
        <taxon>Penaeidae</taxon>
        <taxon>Penaeus</taxon>
    </lineage>
</organism>
<evidence type="ECO:0000313" key="3">
    <source>
        <dbReference type="Proteomes" id="UP000283509"/>
    </source>
</evidence>
<proteinExistence type="predicted"/>
<dbReference type="SUPFAM" id="SSF57302">
    <property type="entry name" value="Snake toxin-like"/>
    <property type="match status" value="1"/>
</dbReference>
<keyword evidence="1" id="KW-0732">Signal</keyword>
<accession>A0A3R7M2T2</accession>
<feature type="signal peptide" evidence="1">
    <location>
        <begin position="1"/>
        <end position="27"/>
    </location>
</feature>
<dbReference type="InterPro" id="IPR045860">
    <property type="entry name" value="Snake_toxin-like_sf"/>
</dbReference>
<feature type="chain" id="PRO_5018613934" description="Protein quiver" evidence="1">
    <location>
        <begin position="28"/>
        <end position="136"/>
    </location>
</feature>
<comment type="caution">
    <text evidence="2">The sequence shown here is derived from an EMBL/GenBank/DDBJ whole genome shotgun (WGS) entry which is preliminary data.</text>
</comment>
<evidence type="ECO:0000313" key="2">
    <source>
        <dbReference type="EMBL" id="ROT71341.1"/>
    </source>
</evidence>